<sequence>MQKIEKWRLEEFALALKHLAELLKSGNNCEWANVFFHFHQESQAIIASKELDLEQIKKLLINIKNCYSGTSSFMKLVFWHENEKEKLKLNEDLYKTRARLLKIMAEIEDRSVEYIS</sequence>
<dbReference type="Proteomes" id="UP000051861">
    <property type="component" value="Unassembled WGS sequence"/>
</dbReference>
<dbReference type="AlphaFoldDB" id="A0A0S7XPF8"/>
<evidence type="ECO:0000313" key="2">
    <source>
        <dbReference type="Proteomes" id="UP000051861"/>
    </source>
</evidence>
<comment type="caution">
    <text evidence="1">The sequence shown here is derived from an EMBL/GenBank/DDBJ whole genome shotgun (WGS) entry which is preliminary data.</text>
</comment>
<gene>
    <name evidence="1" type="ORF">AMJ44_13295</name>
</gene>
<proteinExistence type="predicted"/>
<organism evidence="1 2">
    <name type="scientific">candidate division WOR-1 bacterium DG_54_3</name>
    <dbReference type="NCBI Taxonomy" id="1703775"/>
    <lineage>
        <taxon>Bacteria</taxon>
        <taxon>Bacillati</taxon>
        <taxon>Saganbacteria</taxon>
    </lineage>
</organism>
<protein>
    <submittedName>
        <fullName evidence="1">Uncharacterized protein</fullName>
    </submittedName>
</protein>
<accession>A0A0S7XPF8</accession>
<evidence type="ECO:0000313" key="1">
    <source>
        <dbReference type="EMBL" id="KPJ64159.1"/>
    </source>
</evidence>
<reference evidence="1 2" key="1">
    <citation type="journal article" date="2015" name="Microbiome">
        <title>Genomic resolution of linkages in carbon, nitrogen, and sulfur cycling among widespread estuary sediment bacteria.</title>
        <authorList>
            <person name="Baker B.J."/>
            <person name="Lazar C.S."/>
            <person name="Teske A.P."/>
            <person name="Dick G.J."/>
        </authorList>
    </citation>
    <scope>NUCLEOTIDE SEQUENCE [LARGE SCALE GENOMIC DNA]</scope>
    <source>
        <strain evidence="1">DG_54_3</strain>
    </source>
</reference>
<dbReference type="EMBL" id="LIZX01000196">
    <property type="protein sequence ID" value="KPJ64159.1"/>
    <property type="molecule type" value="Genomic_DNA"/>
</dbReference>
<name>A0A0S7XPF8_UNCSA</name>